<dbReference type="RefSeq" id="XP_020846291.1">
    <property type="nucleotide sequence ID" value="XM_020990632.1"/>
</dbReference>
<feature type="transmembrane region" description="Helical" evidence="4">
    <location>
        <begin position="324"/>
        <end position="347"/>
    </location>
</feature>
<dbReference type="PANTHER" id="PTHR11328">
    <property type="entry name" value="MAJOR FACILITATOR SUPERFAMILY DOMAIN-CONTAINING PROTEIN"/>
    <property type="match status" value="1"/>
</dbReference>
<accession>A0A6P5KPK1</accession>
<feature type="transmembrane region" description="Helical" evidence="4">
    <location>
        <begin position="379"/>
        <end position="399"/>
    </location>
</feature>
<gene>
    <name evidence="6" type="primary">LOC110211382</name>
</gene>
<name>A0A6P5KPK1_PHACI</name>
<dbReference type="InterPro" id="IPR036259">
    <property type="entry name" value="MFS_trans_sf"/>
</dbReference>
<protein>
    <submittedName>
        <fullName evidence="6">Sodium-dependent lysophosphatidylcholine symporter 1-like isoform X1</fullName>
    </submittedName>
</protein>
<proteinExistence type="inferred from homology"/>
<keyword evidence="4" id="KW-0472">Membrane</keyword>
<comment type="similarity">
    <text evidence="2">Belongs to the major facilitator superfamily.</text>
</comment>
<dbReference type="SUPFAM" id="SSF103473">
    <property type="entry name" value="MFS general substrate transporter"/>
    <property type="match status" value="1"/>
</dbReference>
<dbReference type="GO" id="GO:0005886">
    <property type="term" value="C:plasma membrane"/>
    <property type="evidence" value="ECO:0007669"/>
    <property type="project" value="TreeGrafter"/>
</dbReference>
<dbReference type="KEGG" id="pcw:110211382"/>
<feature type="transmembrane region" description="Helical" evidence="4">
    <location>
        <begin position="175"/>
        <end position="195"/>
    </location>
</feature>
<evidence type="ECO:0000313" key="5">
    <source>
        <dbReference type="Proteomes" id="UP000515140"/>
    </source>
</evidence>
<feature type="transmembrane region" description="Helical" evidence="4">
    <location>
        <begin position="463"/>
        <end position="489"/>
    </location>
</feature>
<evidence type="ECO:0000256" key="3">
    <source>
        <dbReference type="SAM" id="MobiDB-lite"/>
    </source>
</evidence>
<comment type="subcellular location">
    <subcellularLocation>
        <location evidence="1">Membrane</location>
        <topology evidence="1">Multi-pass membrane protein</topology>
    </subcellularLocation>
</comment>
<dbReference type="GO" id="GO:0015293">
    <property type="term" value="F:symporter activity"/>
    <property type="evidence" value="ECO:0007669"/>
    <property type="project" value="InterPro"/>
</dbReference>
<reference evidence="6" key="1">
    <citation type="submission" date="2025-08" db="UniProtKB">
        <authorList>
            <consortium name="RefSeq"/>
        </authorList>
    </citation>
    <scope>IDENTIFICATION</scope>
    <source>
        <tissue evidence="6">Spleen</tissue>
    </source>
</reference>
<dbReference type="GO" id="GO:0008643">
    <property type="term" value="P:carbohydrate transport"/>
    <property type="evidence" value="ECO:0007669"/>
    <property type="project" value="InterPro"/>
</dbReference>
<dbReference type="Pfam" id="PF13347">
    <property type="entry name" value="MFS_2"/>
    <property type="match status" value="1"/>
</dbReference>
<dbReference type="PANTHER" id="PTHR11328:SF31">
    <property type="entry name" value="SODIUM-DEPENDENT LYSOPHOSPHATIDYLCHOLINE SYMPORTER 1 ISOFORM X1-RELATED"/>
    <property type="match status" value="1"/>
</dbReference>
<dbReference type="AlphaFoldDB" id="A0A6P5KPK1"/>
<dbReference type="InParanoid" id="A0A6P5KPK1"/>
<organism evidence="5 6">
    <name type="scientific">Phascolarctos cinereus</name>
    <name type="common">Koala</name>
    <dbReference type="NCBI Taxonomy" id="38626"/>
    <lineage>
        <taxon>Eukaryota</taxon>
        <taxon>Metazoa</taxon>
        <taxon>Chordata</taxon>
        <taxon>Craniata</taxon>
        <taxon>Vertebrata</taxon>
        <taxon>Euteleostomi</taxon>
        <taxon>Mammalia</taxon>
        <taxon>Metatheria</taxon>
        <taxon>Diprotodontia</taxon>
        <taxon>Phascolarctidae</taxon>
        <taxon>Phascolarctos</taxon>
    </lineage>
</organism>
<sequence>MQPACQTDANPGEPDSGGRKLEGQGKPRLPTSRKICYALGGAPYQLTGNAISFFLQIFLLDVVQLDPFWASSVIFIGRAWDSVADPIVGFLVSRSPRRKCGKLIPWVLGSTPFGVLLYCLLWFTPSDTLPTSWKFFWYLTTYCFFQTCLSCYHVPYTSMTMFLGGSQSDRDSATAYRMGMEVLSTLIGTSLQGLIVGKYHASMTLSCQGLNGSLSNETMGNSTSPLTNTLENTRMAYLTAAMVIGSLYCCSCAVFVLGVKEQHGPISTLDQSRLPFVYSLFIVMGHRPYTLLLSGFLFVSMAFQMAQGIFAFFCTHAAGLAGNFQYLVLILLVVASLSIPFWQWFLVKFGKKSTVFVGLSLIIPAFIIFVQVTNNFLTFALTMILVGCSTAVLFLLPWSMLPDAMDDFQLKYPSCQNLEAFFYSFYIFVNKFGGGLALGISTMSLHFAGYQAGNCEPNPMVKLILRVLMAPVPITLLIIGLTIFCFYPIDEGKRKEIRAKMEAAKDPLCQQL</sequence>
<feature type="transmembrane region" description="Helical" evidence="4">
    <location>
        <begin position="291"/>
        <end position="318"/>
    </location>
</feature>
<keyword evidence="4" id="KW-1133">Transmembrane helix</keyword>
<evidence type="ECO:0000256" key="1">
    <source>
        <dbReference type="ARBA" id="ARBA00004141"/>
    </source>
</evidence>
<feature type="compositionally biased region" description="Basic and acidic residues" evidence="3">
    <location>
        <begin position="16"/>
        <end position="25"/>
    </location>
</feature>
<evidence type="ECO:0000313" key="6">
    <source>
        <dbReference type="RefSeq" id="XP_020846291.1"/>
    </source>
</evidence>
<dbReference type="InterPro" id="IPR039672">
    <property type="entry name" value="MFS_2"/>
</dbReference>
<keyword evidence="5" id="KW-1185">Reference proteome</keyword>
<dbReference type="GeneID" id="110211382"/>
<feature type="transmembrane region" description="Helical" evidence="4">
    <location>
        <begin position="420"/>
        <end position="443"/>
    </location>
</feature>
<dbReference type="Gene3D" id="1.20.1250.20">
    <property type="entry name" value="MFS general substrate transporter like domains"/>
    <property type="match status" value="1"/>
</dbReference>
<feature type="region of interest" description="Disordered" evidence="3">
    <location>
        <begin position="1"/>
        <end position="27"/>
    </location>
</feature>
<feature type="transmembrane region" description="Helical" evidence="4">
    <location>
        <begin position="103"/>
        <end position="123"/>
    </location>
</feature>
<feature type="transmembrane region" description="Helical" evidence="4">
    <location>
        <begin position="135"/>
        <end position="154"/>
    </location>
</feature>
<feature type="transmembrane region" description="Helical" evidence="4">
    <location>
        <begin position="354"/>
        <end position="373"/>
    </location>
</feature>
<evidence type="ECO:0000256" key="2">
    <source>
        <dbReference type="ARBA" id="ARBA00008335"/>
    </source>
</evidence>
<feature type="transmembrane region" description="Helical" evidence="4">
    <location>
        <begin position="235"/>
        <end position="259"/>
    </location>
</feature>
<keyword evidence="4" id="KW-0812">Transmembrane</keyword>
<dbReference type="Proteomes" id="UP000515140">
    <property type="component" value="Unplaced"/>
</dbReference>
<evidence type="ECO:0000256" key="4">
    <source>
        <dbReference type="SAM" id="Phobius"/>
    </source>
</evidence>